<feature type="transmembrane region" description="Helical" evidence="1">
    <location>
        <begin position="52"/>
        <end position="74"/>
    </location>
</feature>
<dbReference type="RefSeq" id="WP_121127551.1">
    <property type="nucleotide sequence ID" value="NZ_JBHUFK010000020.1"/>
</dbReference>
<dbReference type="Proteomes" id="UP000281813">
    <property type="component" value="Unassembled WGS sequence"/>
</dbReference>
<dbReference type="AlphaFoldDB" id="A0A494Z941"/>
<dbReference type="PANTHER" id="PTHR38441:SF1">
    <property type="entry name" value="MEMBRANE PROTEIN"/>
    <property type="match status" value="1"/>
</dbReference>
<gene>
    <name evidence="2" type="ORF">D8M05_00235</name>
</gene>
<keyword evidence="1" id="KW-0812">Transmembrane</keyword>
<keyword evidence="1" id="KW-1133">Transmembrane helix</keyword>
<evidence type="ECO:0000256" key="1">
    <source>
        <dbReference type="SAM" id="Phobius"/>
    </source>
</evidence>
<proteinExistence type="predicted"/>
<sequence>MDDRLLYLIRGKKRLMVPAFVLALLFYFMLPLSLIFFPEVMNRPSFVMGLTWAWLYAFLQIPMTWFMGWFYHVISKRFERQMEEIIQEELL</sequence>
<comment type="caution">
    <text evidence="2">The sequence shown here is derived from an EMBL/GenBank/DDBJ whole genome shotgun (WGS) entry which is preliminary data.</text>
</comment>
<dbReference type="EMBL" id="RBZO01000001">
    <property type="protein sequence ID" value="RKQ18579.1"/>
    <property type="molecule type" value="Genomic_DNA"/>
</dbReference>
<feature type="transmembrane region" description="Helical" evidence="1">
    <location>
        <begin position="15"/>
        <end position="37"/>
    </location>
</feature>
<reference evidence="2 3" key="1">
    <citation type="journal article" date="2015" name="Antonie Van Leeuwenhoek">
        <title>Oceanobacillus bengalensis sp. nov., a bacterium isolated from seawater of the Bay of Bengal.</title>
        <authorList>
            <person name="Yongchang O."/>
            <person name="Xiang W."/>
            <person name="Wang G."/>
        </authorList>
    </citation>
    <scope>NUCLEOTIDE SEQUENCE [LARGE SCALE GENOMIC DNA]</scope>
    <source>
        <strain evidence="2 3">MCCC 1K00260</strain>
    </source>
</reference>
<organism evidence="2 3">
    <name type="scientific">Oceanobacillus bengalensis</name>
    <dbReference type="NCBI Taxonomy" id="1435466"/>
    <lineage>
        <taxon>Bacteria</taxon>
        <taxon>Bacillati</taxon>
        <taxon>Bacillota</taxon>
        <taxon>Bacilli</taxon>
        <taxon>Bacillales</taxon>
        <taxon>Bacillaceae</taxon>
        <taxon>Oceanobacillus</taxon>
    </lineage>
</organism>
<protein>
    <submittedName>
        <fullName evidence="2">DUF485 domain-containing protein</fullName>
    </submittedName>
</protein>
<dbReference type="Pfam" id="PF04341">
    <property type="entry name" value="DUF485"/>
    <property type="match status" value="1"/>
</dbReference>
<dbReference type="InterPro" id="IPR007436">
    <property type="entry name" value="DUF485"/>
</dbReference>
<evidence type="ECO:0000313" key="2">
    <source>
        <dbReference type="EMBL" id="RKQ18579.1"/>
    </source>
</evidence>
<dbReference type="OrthoDB" id="2886991at2"/>
<keyword evidence="1" id="KW-0472">Membrane</keyword>
<evidence type="ECO:0000313" key="3">
    <source>
        <dbReference type="Proteomes" id="UP000281813"/>
    </source>
</evidence>
<accession>A0A494Z941</accession>
<dbReference type="PANTHER" id="PTHR38441">
    <property type="entry name" value="INTEGRAL MEMBRANE PROTEIN-RELATED"/>
    <property type="match status" value="1"/>
</dbReference>
<name>A0A494Z941_9BACI</name>
<keyword evidence="3" id="KW-1185">Reference proteome</keyword>